<accession>A0A6S6S7Q3</accession>
<dbReference type="Gene3D" id="3.10.310.30">
    <property type="match status" value="1"/>
</dbReference>
<reference evidence="1" key="1">
    <citation type="submission" date="2020-01" db="EMBL/GenBank/DDBJ databases">
        <authorList>
            <person name="Meier V. D."/>
            <person name="Meier V D."/>
        </authorList>
    </citation>
    <scope>NUCLEOTIDE SEQUENCE</scope>
    <source>
        <strain evidence="1">HLG_WM_MAG_12</strain>
    </source>
</reference>
<dbReference type="InterPro" id="IPR052968">
    <property type="entry name" value="Nucleotide_metab_enz"/>
</dbReference>
<dbReference type="SUPFAM" id="SSF64182">
    <property type="entry name" value="DHH phosphoesterases"/>
    <property type="match status" value="1"/>
</dbReference>
<dbReference type="InterPro" id="IPR038763">
    <property type="entry name" value="DHH_sf"/>
</dbReference>
<dbReference type="PANTHER" id="PTHR42146">
    <property type="entry name" value="3',5'-CYCLIC-NUCLEOTIDE PHOSPHODIESTERASE"/>
    <property type="match status" value="1"/>
</dbReference>
<dbReference type="AlphaFoldDB" id="A0A6S6S7Q3"/>
<name>A0A6S6S7Q3_9BACT</name>
<gene>
    <name evidence="1" type="ORF">HELGO_WM11029</name>
</gene>
<dbReference type="PANTHER" id="PTHR42146:SF1">
    <property type="entry name" value="OLIGORIBONUCLEASE NRNB"/>
    <property type="match status" value="1"/>
</dbReference>
<dbReference type="EMBL" id="CACVAW010000004">
    <property type="protein sequence ID" value="CAA6801074.1"/>
    <property type="molecule type" value="Genomic_DNA"/>
</dbReference>
<proteinExistence type="predicted"/>
<organism evidence="1">
    <name type="scientific">uncultured Campylobacterales bacterium</name>
    <dbReference type="NCBI Taxonomy" id="352960"/>
    <lineage>
        <taxon>Bacteria</taxon>
        <taxon>Pseudomonadati</taxon>
        <taxon>Campylobacterota</taxon>
        <taxon>Epsilonproteobacteria</taxon>
        <taxon>Campylobacterales</taxon>
        <taxon>environmental samples</taxon>
    </lineage>
</organism>
<sequence>MKLYHLSHIDLDGYSCQYITKQYFKDAKYYNSNYGDEIDEKLRQIFRDIEKNMYEDNLVLITDVNLTGAQANRVEDLKSNSSKRVEILLLDHHQSGEAQANLFDWYHLDITKCATKITYEYFGKILGEKPELKHFVDIVNSIDIWLDYEDTFELGKVLLKLLADSNEINRIMFPADNNKYMFKLLDAVQSYFEKADAHIVLDESIHKIKKQIFNSAKNDTLDNLIASYIVDLLSLQANKLEVVYKGQKGVFTYSLRGVSVIGNMFLKHNPQYDFFMNLSGGKNISFRANDKLDVSKLASDVFGGGGHKNASGARYKEFKDSFIYQKMRTQINEVFSKF</sequence>
<protein>
    <submittedName>
        <fullName evidence="1">3'-to-5' oligoribonuclease B, Bacillus type</fullName>
    </submittedName>
</protein>
<evidence type="ECO:0000313" key="1">
    <source>
        <dbReference type="EMBL" id="CAA6801074.1"/>
    </source>
</evidence>